<proteinExistence type="inferred from homology"/>
<dbReference type="OrthoDB" id="9795789at2"/>
<gene>
    <name evidence="7" type="ORF">BJ959_002233</name>
</gene>
<dbReference type="InterPro" id="IPR029056">
    <property type="entry name" value="Ribokinase-like"/>
</dbReference>
<reference evidence="7 8" key="1">
    <citation type="submission" date="2020-08" db="EMBL/GenBank/DDBJ databases">
        <title>Sequencing the genomes of 1000 actinobacteria strains.</title>
        <authorList>
            <person name="Klenk H.-P."/>
        </authorList>
    </citation>
    <scope>NUCLEOTIDE SEQUENCE [LARGE SCALE GENOMIC DNA]</scope>
    <source>
        <strain evidence="7 8">DSM 23889</strain>
    </source>
</reference>
<accession>A0A840XPJ4</accession>
<comment type="caution">
    <text evidence="7">The sequence shown here is derived from an EMBL/GenBank/DDBJ whole genome shotgun (WGS) entry which is preliminary data.</text>
</comment>
<dbReference type="InterPro" id="IPR050306">
    <property type="entry name" value="PfkB_Carbo_kinase"/>
</dbReference>
<dbReference type="RefSeq" id="WP_153981928.1">
    <property type="nucleotide sequence ID" value="NZ_BAAANZ010000003.1"/>
</dbReference>
<dbReference type="GO" id="GO:0005524">
    <property type="term" value="F:ATP binding"/>
    <property type="evidence" value="ECO:0007669"/>
    <property type="project" value="UniProtKB-KW"/>
</dbReference>
<comment type="similarity">
    <text evidence="1">Belongs to the carbohydrate kinase PfkB family.</text>
</comment>
<dbReference type="Proteomes" id="UP000552883">
    <property type="component" value="Unassembled WGS sequence"/>
</dbReference>
<evidence type="ECO:0000256" key="2">
    <source>
        <dbReference type="ARBA" id="ARBA00022679"/>
    </source>
</evidence>
<keyword evidence="3" id="KW-0547">Nucleotide-binding</keyword>
<dbReference type="AlphaFoldDB" id="A0A840XPJ4"/>
<dbReference type="SUPFAM" id="SSF53613">
    <property type="entry name" value="Ribokinase-like"/>
    <property type="match status" value="1"/>
</dbReference>
<evidence type="ECO:0000313" key="8">
    <source>
        <dbReference type="Proteomes" id="UP000552883"/>
    </source>
</evidence>
<evidence type="ECO:0000259" key="6">
    <source>
        <dbReference type="Pfam" id="PF00294"/>
    </source>
</evidence>
<dbReference type="InterPro" id="IPR002173">
    <property type="entry name" value="Carboh/pur_kinase_PfkB_CS"/>
</dbReference>
<evidence type="ECO:0000313" key="7">
    <source>
        <dbReference type="EMBL" id="MBB5618737.1"/>
    </source>
</evidence>
<evidence type="ECO:0000256" key="3">
    <source>
        <dbReference type="ARBA" id="ARBA00022741"/>
    </source>
</evidence>
<dbReference type="GO" id="GO:0008865">
    <property type="term" value="F:fructokinase activity"/>
    <property type="evidence" value="ECO:0007669"/>
    <property type="project" value="UniProtKB-EC"/>
</dbReference>
<keyword evidence="4 7" id="KW-0418">Kinase</keyword>
<organism evidence="7 8">
    <name type="scientific">Microcella frigidaquae</name>
    <dbReference type="NCBI Taxonomy" id="424758"/>
    <lineage>
        <taxon>Bacteria</taxon>
        <taxon>Bacillati</taxon>
        <taxon>Actinomycetota</taxon>
        <taxon>Actinomycetes</taxon>
        <taxon>Micrococcales</taxon>
        <taxon>Microbacteriaceae</taxon>
        <taxon>Microcella</taxon>
    </lineage>
</organism>
<dbReference type="Gene3D" id="3.40.1190.20">
    <property type="match status" value="1"/>
</dbReference>
<evidence type="ECO:0000256" key="1">
    <source>
        <dbReference type="ARBA" id="ARBA00010688"/>
    </source>
</evidence>
<dbReference type="InterPro" id="IPR011611">
    <property type="entry name" value="PfkB_dom"/>
</dbReference>
<dbReference type="CDD" id="cd01167">
    <property type="entry name" value="bac_FRK"/>
    <property type="match status" value="1"/>
</dbReference>
<dbReference type="PANTHER" id="PTHR43085:SF1">
    <property type="entry name" value="PSEUDOURIDINE KINASE-RELATED"/>
    <property type="match status" value="1"/>
</dbReference>
<protein>
    <submittedName>
        <fullName evidence="7">Fructokinase</fullName>
        <ecNumber evidence="7">2.7.1.4</ecNumber>
    </submittedName>
</protein>
<evidence type="ECO:0000256" key="5">
    <source>
        <dbReference type="ARBA" id="ARBA00022840"/>
    </source>
</evidence>
<dbReference type="EMBL" id="JACHBS010000001">
    <property type="protein sequence ID" value="MBB5618737.1"/>
    <property type="molecule type" value="Genomic_DNA"/>
</dbReference>
<keyword evidence="8" id="KW-1185">Reference proteome</keyword>
<keyword evidence="5" id="KW-0067">ATP-binding</keyword>
<name>A0A840XPJ4_9MICO</name>
<keyword evidence="2 7" id="KW-0808">Transferase</keyword>
<dbReference type="PANTHER" id="PTHR43085">
    <property type="entry name" value="HEXOKINASE FAMILY MEMBER"/>
    <property type="match status" value="1"/>
</dbReference>
<feature type="domain" description="Carbohydrate kinase PfkB" evidence="6">
    <location>
        <begin position="13"/>
        <end position="308"/>
    </location>
</feature>
<dbReference type="Pfam" id="PF00294">
    <property type="entry name" value="PfkB"/>
    <property type="match status" value="1"/>
</dbReference>
<evidence type="ECO:0000256" key="4">
    <source>
        <dbReference type="ARBA" id="ARBA00022777"/>
    </source>
</evidence>
<dbReference type="EC" id="2.7.1.4" evidence="7"/>
<sequence length="314" mass="32385">MTAAGNPDSSPATRICVVGESIVDIVRSGDAVVEHAGGSPLNVAVGAARLGLAVDVVTYLGPDSHGEWLRAHLDASGVQNVHTATGVDRATSTAAVTLDADGSASYVFDMHWQLPDSFVVAPATRLIHAGSIATVLEPGATQVDALIRAHAAGVFVTYDPNLRPQIMGSVKLARERVESFCSLAQVVKASAEDLAWAYDSMTLVEAAQHLLSRGPELVVVTDGGASTIAVSSSGVVEFAPPRVDIVDTIGAGDSFMAGIIAALVDQGVVDAFAVDRERALASIDVDALLSFAGRCAAITVTRAGAEPPWRHELG</sequence>
<dbReference type="PROSITE" id="PS00584">
    <property type="entry name" value="PFKB_KINASES_2"/>
    <property type="match status" value="1"/>
</dbReference>